<accession>A0A2Z4IER2</accession>
<sequence>MKKEIEGGGKKRGFGSRFVDLRGAIEGSRKEGEIGKKKVTLTVEVCGKTLAGSSVQKGKLITETKQTHYNKV</sequence>
<keyword evidence="2" id="KW-1185">Reference proteome</keyword>
<evidence type="ECO:0000313" key="2">
    <source>
        <dbReference type="Proteomes" id="UP000248688"/>
    </source>
</evidence>
<evidence type="ECO:0000313" key="1">
    <source>
        <dbReference type="EMBL" id="AWW29157.1"/>
    </source>
</evidence>
<gene>
    <name evidence="1" type="ORF">DN752_02810</name>
</gene>
<protein>
    <submittedName>
        <fullName evidence="1">Uncharacterized protein</fullName>
    </submittedName>
</protein>
<dbReference type="RefSeq" id="WP_112782577.1">
    <property type="nucleotide sequence ID" value="NZ_CP030041.1"/>
</dbReference>
<dbReference type="EMBL" id="CP030041">
    <property type="protein sequence ID" value="AWW29157.1"/>
    <property type="molecule type" value="Genomic_DNA"/>
</dbReference>
<organism evidence="1 2">
    <name type="scientific">Echinicola strongylocentroti</name>
    <dbReference type="NCBI Taxonomy" id="1795355"/>
    <lineage>
        <taxon>Bacteria</taxon>
        <taxon>Pseudomonadati</taxon>
        <taxon>Bacteroidota</taxon>
        <taxon>Cytophagia</taxon>
        <taxon>Cytophagales</taxon>
        <taxon>Cyclobacteriaceae</taxon>
        <taxon>Echinicola</taxon>
    </lineage>
</organism>
<reference evidence="1 2" key="1">
    <citation type="submission" date="2018-06" db="EMBL/GenBank/DDBJ databases">
        <title>Echinicola strongylocentroti sp. nov., isolated from a sea urchin Strongylocentrotus intermedius.</title>
        <authorList>
            <person name="Bae S.S."/>
        </authorList>
    </citation>
    <scope>NUCLEOTIDE SEQUENCE [LARGE SCALE GENOMIC DNA]</scope>
    <source>
        <strain evidence="1 2">MEBiC08714</strain>
    </source>
</reference>
<dbReference type="Proteomes" id="UP000248688">
    <property type="component" value="Chromosome"/>
</dbReference>
<dbReference type="OrthoDB" id="841991at2"/>
<dbReference type="AlphaFoldDB" id="A0A2Z4IER2"/>
<name>A0A2Z4IER2_9BACT</name>
<dbReference type="KEGG" id="est:DN752_02810"/>
<proteinExistence type="predicted"/>